<dbReference type="InterPro" id="IPR001870">
    <property type="entry name" value="B30.2/SPRY"/>
</dbReference>
<reference evidence="4 5" key="1">
    <citation type="submission" date="2016-07" db="EMBL/GenBank/DDBJ databases">
        <title>Pervasive Adenine N6-methylation of Active Genes in Fungi.</title>
        <authorList>
            <consortium name="DOE Joint Genome Institute"/>
            <person name="Mondo S.J."/>
            <person name="Dannebaum R.O."/>
            <person name="Kuo R.C."/>
            <person name="Labutti K."/>
            <person name="Haridas S."/>
            <person name="Kuo A."/>
            <person name="Salamov A."/>
            <person name="Ahrendt S.R."/>
            <person name="Lipzen A."/>
            <person name="Sullivan W."/>
            <person name="Andreopoulos W.B."/>
            <person name="Clum A."/>
            <person name="Lindquist E."/>
            <person name="Daum C."/>
            <person name="Ramamoorthy G.K."/>
            <person name="Gryganskyi A."/>
            <person name="Culley D."/>
            <person name="Magnuson J.K."/>
            <person name="James T.Y."/>
            <person name="O'Malley M.A."/>
            <person name="Stajich J.E."/>
            <person name="Spatafora J.W."/>
            <person name="Visel A."/>
            <person name="Grigoriev I.V."/>
        </authorList>
    </citation>
    <scope>NUCLEOTIDE SEQUENCE [LARGE SCALE GENOMIC DNA]</scope>
    <source>
        <strain evidence="4 5">NRRL 1336</strain>
    </source>
</reference>
<dbReference type="InterPro" id="IPR003877">
    <property type="entry name" value="SPRY_dom"/>
</dbReference>
<feature type="compositionally biased region" description="Polar residues" evidence="1">
    <location>
        <begin position="1"/>
        <end position="23"/>
    </location>
</feature>
<feature type="domain" description="B30.2/SPRY" evidence="2">
    <location>
        <begin position="30"/>
        <end position="223"/>
    </location>
</feature>
<dbReference type="OrthoDB" id="25503at2759"/>
<dbReference type="PANTHER" id="PTHR12864">
    <property type="entry name" value="RAN BINDING PROTEIN 9-RELATED"/>
    <property type="match status" value="1"/>
</dbReference>
<feature type="compositionally biased region" description="Low complexity" evidence="1">
    <location>
        <begin position="260"/>
        <end position="269"/>
    </location>
</feature>
<protein>
    <recommendedName>
        <fullName evidence="6">Concanavalin A-like lectin/glucanase domain-containing protein</fullName>
    </recommendedName>
</protein>
<dbReference type="SMART" id="SM00449">
    <property type="entry name" value="SPRY"/>
    <property type="match status" value="1"/>
</dbReference>
<keyword evidence="5" id="KW-1185">Reference proteome</keyword>
<evidence type="ECO:0000259" key="3">
    <source>
        <dbReference type="PROSITE" id="PS50897"/>
    </source>
</evidence>
<dbReference type="EMBL" id="MCGE01000015">
    <property type="protein sequence ID" value="ORZ14156.1"/>
    <property type="molecule type" value="Genomic_DNA"/>
</dbReference>
<feature type="region of interest" description="Disordered" evidence="1">
    <location>
        <begin position="248"/>
        <end position="275"/>
    </location>
</feature>
<dbReference type="PROSITE" id="PS50896">
    <property type="entry name" value="LISH"/>
    <property type="match status" value="1"/>
</dbReference>
<name>A0A1X2ICZ7_9FUNG</name>
<gene>
    <name evidence="4" type="ORF">BCR42DRAFT_354593</name>
</gene>
<dbReference type="Gene3D" id="2.60.120.920">
    <property type="match status" value="1"/>
</dbReference>
<accession>A0A1X2ICZ7</accession>
<feature type="compositionally biased region" description="Low complexity" evidence="1">
    <location>
        <begin position="384"/>
        <end position="396"/>
    </location>
</feature>
<dbReference type="STRING" id="90262.A0A1X2ICZ7"/>
<dbReference type="InterPro" id="IPR006594">
    <property type="entry name" value="LisH"/>
</dbReference>
<feature type="compositionally biased region" description="Acidic residues" evidence="1">
    <location>
        <begin position="433"/>
        <end position="453"/>
    </location>
</feature>
<proteinExistence type="predicted"/>
<evidence type="ECO:0000313" key="5">
    <source>
        <dbReference type="Proteomes" id="UP000193560"/>
    </source>
</evidence>
<organism evidence="4 5">
    <name type="scientific">Absidia repens</name>
    <dbReference type="NCBI Taxonomy" id="90262"/>
    <lineage>
        <taxon>Eukaryota</taxon>
        <taxon>Fungi</taxon>
        <taxon>Fungi incertae sedis</taxon>
        <taxon>Mucoromycota</taxon>
        <taxon>Mucoromycotina</taxon>
        <taxon>Mucoromycetes</taxon>
        <taxon>Mucorales</taxon>
        <taxon>Cunninghamellaceae</taxon>
        <taxon>Absidia</taxon>
    </lineage>
</organism>
<dbReference type="InterPro" id="IPR006595">
    <property type="entry name" value="CTLH_C"/>
</dbReference>
<feature type="region of interest" description="Disordered" evidence="1">
    <location>
        <begin position="370"/>
        <end position="454"/>
    </location>
</feature>
<dbReference type="SMART" id="SM00668">
    <property type="entry name" value="CTLH"/>
    <property type="match status" value="1"/>
</dbReference>
<dbReference type="Proteomes" id="UP000193560">
    <property type="component" value="Unassembled WGS sequence"/>
</dbReference>
<dbReference type="InterPro" id="IPR013320">
    <property type="entry name" value="ConA-like_dom_sf"/>
</dbReference>
<sequence>MDKTTSPESSPTDASHTSCSSPLHFSASGSSSRYNSYLTRLELQDLRLPTAWSSTERGVSLDLSENGNEITYKGTGIEGDASSVRSNYSVKPQCGLFYYEVKIEASDENSDGHISIGFCDDYSRLDRLPGSDDYSWGYHGENGYLTGGPPSLNNRTRKYGTCFGIGDTIGCGIDFSDKTIFYTRNGIHLGTAFRDVNGKRMYPTIGFKTSGEKVTANFGQDASSFIFDIQQYRKDASHRIVHHVMSSTPLPAAPSLNETQNQDQQQPQQKRQRKKATLVDHLVVNYLNHAGYMDTFTAMKKEMADGMDDQDQARREKVKTRQDICMALRNGQIDQVFIKCEQHYPQMLAGYPRVLFRLQCQKFMALAESIKPQQKSPAPPPVPSSSKSDSLEKQQQAGDKRTRSILEMDDDQNDTSVVTNASGMESTGVVATDNDDNNDDDNDDDDNDDDEGDGYYYRDLQIVLDYGRYLQQTYGSNKAAATSVKTTSTKTSTLSERSIREIMNCEEDRGWEVTMKGTLADIDVTSELKATFSILAYTQPSESPNAYLSGPKWREGIASELNAAMLVTEGEHPESSLERLYRQTNVTMHELVLNGNGQASLVPTVDSLL</sequence>
<evidence type="ECO:0000313" key="4">
    <source>
        <dbReference type="EMBL" id="ORZ14156.1"/>
    </source>
</evidence>
<comment type="caution">
    <text evidence="4">The sequence shown here is derived from an EMBL/GenBank/DDBJ whole genome shotgun (WGS) entry which is preliminary data.</text>
</comment>
<dbReference type="AlphaFoldDB" id="A0A1X2ICZ7"/>
<feature type="domain" description="CTLH" evidence="3">
    <location>
        <begin position="317"/>
        <end position="374"/>
    </location>
</feature>
<dbReference type="SUPFAM" id="SSF49899">
    <property type="entry name" value="Concanavalin A-like lectins/glucanases"/>
    <property type="match status" value="1"/>
</dbReference>
<dbReference type="Pfam" id="PF10607">
    <property type="entry name" value="CTLH"/>
    <property type="match status" value="1"/>
</dbReference>
<dbReference type="InterPro" id="IPR043136">
    <property type="entry name" value="B30.2/SPRY_sf"/>
</dbReference>
<dbReference type="PROSITE" id="PS50188">
    <property type="entry name" value="B302_SPRY"/>
    <property type="match status" value="1"/>
</dbReference>
<dbReference type="InterPro" id="IPR024964">
    <property type="entry name" value="CTLH/CRA"/>
</dbReference>
<dbReference type="InterPro" id="IPR050618">
    <property type="entry name" value="Ubq-SigPath_Reg"/>
</dbReference>
<evidence type="ECO:0008006" key="6">
    <source>
        <dbReference type="Google" id="ProtNLM"/>
    </source>
</evidence>
<dbReference type="Pfam" id="PF00622">
    <property type="entry name" value="SPRY"/>
    <property type="match status" value="1"/>
</dbReference>
<feature type="compositionally biased region" description="Polar residues" evidence="1">
    <location>
        <begin position="414"/>
        <end position="425"/>
    </location>
</feature>
<evidence type="ECO:0000256" key="1">
    <source>
        <dbReference type="SAM" id="MobiDB-lite"/>
    </source>
</evidence>
<dbReference type="PROSITE" id="PS50897">
    <property type="entry name" value="CTLH"/>
    <property type="match status" value="1"/>
</dbReference>
<evidence type="ECO:0000259" key="2">
    <source>
        <dbReference type="PROSITE" id="PS50188"/>
    </source>
</evidence>
<feature type="region of interest" description="Disordered" evidence="1">
    <location>
        <begin position="1"/>
        <end position="30"/>
    </location>
</feature>